<name>A0A645EHB6_9ZZZZ</name>
<reference evidence="1" key="1">
    <citation type="submission" date="2019-08" db="EMBL/GenBank/DDBJ databases">
        <authorList>
            <person name="Kucharzyk K."/>
            <person name="Murdoch R.W."/>
            <person name="Higgins S."/>
            <person name="Loffler F."/>
        </authorList>
    </citation>
    <scope>NUCLEOTIDE SEQUENCE</scope>
</reference>
<evidence type="ECO:0000313" key="1">
    <source>
        <dbReference type="EMBL" id="MPM99982.1"/>
    </source>
</evidence>
<comment type="caution">
    <text evidence="1">The sequence shown here is derived from an EMBL/GenBank/DDBJ whole genome shotgun (WGS) entry which is preliminary data.</text>
</comment>
<gene>
    <name evidence="1" type="ORF">SDC9_147177</name>
</gene>
<accession>A0A645EHB6</accession>
<protein>
    <submittedName>
        <fullName evidence="1">Uncharacterized protein</fullName>
    </submittedName>
</protein>
<dbReference type="AlphaFoldDB" id="A0A645EHB6"/>
<sequence>MFYVTVLYIDAVVKLNRLIPVVWGGFIGKTIVPGDFCRRLPVGYVRHFLYRELNFQLLTRKVIKVVAGRKSHRSVVVATKFVNSLRTVNRFVVPCQVIRHKINDYLHPGTMDTFNQRFKFAHPAVHVHRQIRINIVNVPHGVRRPGIAFNDFRIFTGNAVLGVIRC</sequence>
<proteinExistence type="predicted"/>
<dbReference type="EMBL" id="VSSQ01046033">
    <property type="protein sequence ID" value="MPM99982.1"/>
    <property type="molecule type" value="Genomic_DNA"/>
</dbReference>
<organism evidence="1">
    <name type="scientific">bioreactor metagenome</name>
    <dbReference type="NCBI Taxonomy" id="1076179"/>
    <lineage>
        <taxon>unclassified sequences</taxon>
        <taxon>metagenomes</taxon>
        <taxon>ecological metagenomes</taxon>
    </lineage>
</organism>